<name>A0A9K3JBC1_HELAN</name>
<keyword evidence="2" id="KW-1185">Reference proteome</keyword>
<proteinExistence type="predicted"/>
<comment type="caution">
    <text evidence="1">The sequence shown here is derived from an EMBL/GenBank/DDBJ whole genome shotgun (WGS) entry which is preliminary data.</text>
</comment>
<dbReference type="EMBL" id="MNCJ02000319">
    <property type="protein sequence ID" value="KAF5812250.1"/>
    <property type="molecule type" value="Genomic_DNA"/>
</dbReference>
<evidence type="ECO:0000313" key="2">
    <source>
        <dbReference type="Proteomes" id="UP000215914"/>
    </source>
</evidence>
<dbReference type="AlphaFoldDB" id="A0A9K3JBC1"/>
<organism evidence="1 2">
    <name type="scientific">Helianthus annuus</name>
    <name type="common">Common sunflower</name>
    <dbReference type="NCBI Taxonomy" id="4232"/>
    <lineage>
        <taxon>Eukaryota</taxon>
        <taxon>Viridiplantae</taxon>
        <taxon>Streptophyta</taxon>
        <taxon>Embryophyta</taxon>
        <taxon>Tracheophyta</taxon>
        <taxon>Spermatophyta</taxon>
        <taxon>Magnoliopsida</taxon>
        <taxon>eudicotyledons</taxon>
        <taxon>Gunneridae</taxon>
        <taxon>Pentapetalae</taxon>
        <taxon>asterids</taxon>
        <taxon>campanulids</taxon>
        <taxon>Asterales</taxon>
        <taxon>Asteraceae</taxon>
        <taxon>Asteroideae</taxon>
        <taxon>Heliantheae alliance</taxon>
        <taxon>Heliantheae</taxon>
        <taxon>Helianthus</taxon>
    </lineage>
</organism>
<accession>A0A9K3JBC1</accession>
<reference evidence="1" key="1">
    <citation type="journal article" date="2017" name="Nature">
        <title>The sunflower genome provides insights into oil metabolism, flowering and Asterid evolution.</title>
        <authorList>
            <person name="Badouin H."/>
            <person name="Gouzy J."/>
            <person name="Grassa C.J."/>
            <person name="Murat F."/>
            <person name="Staton S.E."/>
            <person name="Cottret L."/>
            <person name="Lelandais-Briere C."/>
            <person name="Owens G.L."/>
            <person name="Carrere S."/>
            <person name="Mayjonade B."/>
            <person name="Legrand L."/>
            <person name="Gill N."/>
            <person name="Kane N.C."/>
            <person name="Bowers J.E."/>
            <person name="Hubner S."/>
            <person name="Bellec A."/>
            <person name="Berard A."/>
            <person name="Berges H."/>
            <person name="Blanchet N."/>
            <person name="Boniface M.C."/>
            <person name="Brunel D."/>
            <person name="Catrice O."/>
            <person name="Chaidir N."/>
            <person name="Claudel C."/>
            <person name="Donnadieu C."/>
            <person name="Faraut T."/>
            <person name="Fievet G."/>
            <person name="Helmstetter N."/>
            <person name="King M."/>
            <person name="Knapp S.J."/>
            <person name="Lai Z."/>
            <person name="Le Paslier M.C."/>
            <person name="Lippi Y."/>
            <person name="Lorenzon L."/>
            <person name="Mandel J.R."/>
            <person name="Marage G."/>
            <person name="Marchand G."/>
            <person name="Marquand E."/>
            <person name="Bret-Mestries E."/>
            <person name="Morien E."/>
            <person name="Nambeesan S."/>
            <person name="Nguyen T."/>
            <person name="Pegot-Espagnet P."/>
            <person name="Pouilly N."/>
            <person name="Raftis F."/>
            <person name="Sallet E."/>
            <person name="Schiex T."/>
            <person name="Thomas J."/>
            <person name="Vandecasteele C."/>
            <person name="Vares D."/>
            <person name="Vear F."/>
            <person name="Vautrin S."/>
            <person name="Crespi M."/>
            <person name="Mangin B."/>
            <person name="Burke J.M."/>
            <person name="Salse J."/>
            <person name="Munos S."/>
            <person name="Vincourt P."/>
            <person name="Rieseberg L.H."/>
            <person name="Langlade N.B."/>
        </authorList>
    </citation>
    <scope>NUCLEOTIDE SEQUENCE</scope>
    <source>
        <tissue evidence="1">Leaves</tissue>
    </source>
</reference>
<dbReference type="Gramene" id="mRNA:HanXRQr2_Chr04g0190431">
    <property type="protein sequence ID" value="mRNA:HanXRQr2_Chr04g0190431"/>
    <property type="gene ID" value="HanXRQr2_Chr04g0190431"/>
</dbReference>
<reference evidence="1" key="2">
    <citation type="submission" date="2020-06" db="EMBL/GenBank/DDBJ databases">
        <title>Helianthus annuus Genome sequencing and assembly Release 2.</title>
        <authorList>
            <person name="Gouzy J."/>
            <person name="Langlade N."/>
            <person name="Munos S."/>
        </authorList>
    </citation>
    <scope>NUCLEOTIDE SEQUENCE</scope>
    <source>
        <tissue evidence="1">Leaves</tissue>
    </source>
</reference>
<gene>
    <name evidence="1" type="ORF">HanXRQr2_Chr04g0190431</name>
</gene>
<protein>
    <submittedName>
        <fullName evidence="1">Uncharacterized protein</fullName>
    </submittedName>
</protein>
<evidence type="ECO:0000313" key="1">
    <source>
        <dbReference type="EMBL" id="KAF5812250.1"/>
    </source>
</evidence>
<dbReference type="Proteomes" id="UP000215914">
    <property type="component" value="Unassembled WGS sequence"/>
</dbReference>
<sequence>MEGRGLEIAQVGSREVASLHEINWCSKTWDAISGSEVSSKKNIWEINSSHGSFVSDLAKVVTKSFFFLFGPFLFQLQVENIIMKCRIELEKARLLIFEVADQLDLFRNKKAHGALAMAKVVGCGVGKGVGESHVASMPKGNTAPLFYSVKKRHPPWDGEEDGVRWR</sequence>